<feature type="non-terminal residue" evidence="2">
    <location>
        <position position="220"/>
    </location>
</feature>
<dbReference type="Gene3D" id="6.10.140.530">
    <property type="match status" value="3"/>
</dbReference>
<dbReference type="OMA" id="QRKNYNR"/>
<dbReference type="GeneID" id="7450740"/>
<dbReference type="PANTHER" id="PTHR33418:SF1">
    <property type="entry name" value="HELICASE-ASSOCIATED DOMAIN-CONTAINING PROTEIN"/>
    <property type="match status" value="1"/>
</dbReference>
<dbReference type="RefSeq" id="XP_002292887.1">
    <property type="nucleotide sequence ID" value="XM_002292851.1"/>
</dbReference>
<accession>B8C9Q3</accession>
<reference evidence="2 3" key="1">
    <citation type="journal article" date="2004" name="Science">
        <title>The genome of the diatom Thalassiosira pseudonana: ecology, evolution, and metabolism.</title>
        <authorList>
            <person name="Armbrust E.V."/>
            <person name="Berges J.A."/>
            <person name="Bowler C."/>
            <person name="Green B.R."/>
            <person name="Martinez D."/>
            <person name="Putnam N.H."/>
            <person name="Zhou S."/>
            <person name="Allen A.E."/>
            <person name="Apt K.E."/>
            <person name="Bechner M."/>
            <person name="Brzezinski M.A."/>
            <person name="Chaal B.K."/>
            <person name="Chiovitti A."/>
            <person name="Davis A.K."/>
            <person name="Demarest M.S."/>
            <person name="Detter J.C."/>
            <person name="Glavina T."/>
            <person name="Goodstein D."/>
            <person name="Hadi M.Z."/>
            <person name="Hellsten U."/>
            <person name="Hildebrand M."/>
            <person name="Jenkins B.D."/>
            <person name="Jurka J."/>
            <person name="Kapitonov V.V."/>
            <person name="Kroger N."/>
            <person name="Lau W.W."/>
            <person name="Lane T.W."/>
            <person name="Larimer F.W."/>
            <person name="Lippmeier J.C."/>
            <person name="Lucas S."/>
            <person name="Medina M."/>
            <person name="Montsant A."/>
            <person name="Obornik M."/>
            <person name="Parker M.S."/>
            <person name="Palenik B."/>
            <person name="Pazour G.J."/>
            <person name="Richardson P.M."/>
            <person name="Rynearson T.A."/>
            <person name="Saito M.A."/>
            <person name="Schwartz D.C."/>
            <person name="Thamatrakoln K."/>
            <person name="Valentin K."/>
            <person name="Vardi A."/>
            <person name="Wilkerson F.P."/>
            <person name="Rokhsar D.S."/>
        </authorList>
    </citation>
    <scope>NUCLEOTIDE SEQUENCE [LARGE SCALE GENOMIC DNA]</scope>
    <source>
        <strain evidence="2 3">CCMP1335</strain>
    </source>
</reference>
<dbReference type="AlphaFoldDB" id="B8C9Q3"/>
<dbReference type="InParanoid" id="B8C9Q3"/>
<reference evidence="2 3" key="2">
    <citation type="journal article" date="2008" name="Nature">
        <title>The Phaeodactylum genome reveals the evolutionary history of diatom genomes.</title>
        <authorList>
            <person name="Bowler C."/>
            <person name="Allen A.E."/>
            <person name="Badger J.H."/>
            <person name="Grimwood J."/>
            <person name="Jabbari K."/>
            <person name="Kuo A."/>
            <person name="Maheswari U."/>
            <person name="Martens C."/>
            <person name="Maumus F."/>
            <person name="Otillar R.P."/>
            <person name="Rayko E."/>
            <person name="Salamov A."/>
            <person name="Vandepoele K."/>
            <person name="Beszteri B."/>
            <person name="Gruber A."/>
            <person name="Heijde M."/>
            <person name="Katinka M."/>
            <person name="Mock T."/>
            <person name="Valentin K."/>
            <person name="Verret F."/>
            <person name="Berges J.A."/>
            <person name="Brownlee C."/>
            <person name="Cadoret J.P."/>
            <person name="Chiovitti A."/>
            <person name="Choi C.J."/>
            <person name="Coesel S."/>
            <person name="De Martino A."/>
            <person name="Detter J.C."/>
            <person name="Durkin C."/>
            <person name="Falciatore A."/>
            <person name="Fournet J."/>
            <person name="Haruta M."/>
            <person name="Huysman M.J."/>
            <person name="Jenkins B.D."/>
            <person name="Jiroutova K."/>
            <person name="Jorgensen R.E."/>
            <person name="Joubert Y."/>
            <person name="Kaplan A."/>
            <person name="Kroger N."/>
            <person name="Kroth P.G."/>
            <person name="La Roche J."/>
            <person name="Lindquist E."/>
            <person name="Lommer M."/>
            <person name="Martin-Jezequel V."/>
            <person name="Lopez P.J."/>
            <person name="Lucas S."/>
            <person name="Mangogna M."/>
            <person name="McGinnis K."/>
            <person name="Medlin L.K."/>
            <person name="Montsant A."/>
            <person name="Oudot-Le Secq M.P."/>
            <person name="Napoli C."/>
            <person name="Obornik M."/>
            <person name="Parker M.S."/>
            <person name="Petit J.L."/>
            <person name="Porcel B.M."/>
            <person name="Poulsen N."/>
            <person name="Robison M."/>
            <person name="Rychlewski L."/>
            <person name="Rynearson T.A."/>
            <person name="Schmutz J."/>
            <person name="Shapiro H."/>
            <person name="Siaut M."/>
            <person name="Stanley M."/>
            <person name="Sussman M.R."/>
            <person name="Taylor A.R."/>
            <person name="Vardi A."/>
            <person name="von Dassow P."/>
            <person name="Vyverman W."/>
            <person name="Willis A."/>
            <person name="Wyrwicz L.S."/>
            <person name="Rokhsar D.S."/>
            <person name="Weissenbach J."/>
            <person name="Armbrust E.V."/>
            <person name="Green B.R."/>
            <person name="Van de Peer Y."/>
            <person name="Grigoriev I.V."/>
        </authorList>
    </citation>
    <scope>NUCLEOTIDE SEQUENCE [LARGE SCALE GENOMIC DNA]</scope>
    <source>
        <strain evidence="2 3">CCMP1335</strain>
    </source>
</reference>
<dbReference type="Pfam" id="PF03457">
    <property type="entry name" value="HA"/>
    <property type="match status" value="3"/>
</dbReference>
<dbReference type="InterPro" id="IPR005114">
    <property type="entry name" value="Helicase_assoc"/>
</dbReference>
<dbReference type="HOGENOM" id="CLU_120782_0_0_1"/>
<dbReference type="PaxDb" id="35128-Thaps263700"/>
<feature type="domain" description="Helicase-associated" evidence="1">
    <location>
        <begin position="152"/>
        <end position="219"/>
    </location>
</feature>
<evidence type="ECO:0000313" key="2">
    <source>
        <dbReference type="EMBL" id="EED90083.1"/>
    </source>
</evidence>
<feature type="non-terminal residue" evidence="2">
    <location>
        <position position="1"/>
    </location>
</feature>
<dbReference type="KEGG" id="tps:THAPSDRAFT_263700"/>
<feature type="domain" description="Helicase-associated" evidence="1">
    <location>
        <begin position="2"/>
        <end position="66"/>
    </location>
</feature>
<dbReference type="EMBL" id="CM000646">
    <property type="protein sequence ID" value="EED90083.1"/>
    <property type="molecule type" value="Genomic_DNA"/>
</dbReference>
<dbReference type="PANTHER" id="PTHR33418">
    <property type="entry name" value="HELICASE-ASSOCIATED"/>
    <property type="match status" value="1"/>
</dbReference>
<sequence length="220" mass="25831">AFTQKLLELQQFKQQTGHTLVPKRYEENPSLGNWVNKQRQNYRKYVQGMKGSMNENRVNALKQIGFIFDASTTPPKYGHNTRAWQTMYNKLSTFHQTHGHCRVPSSSTLGQWAVRQRFLYRQSPAGKAKSSLTQERIDLLNSLDFAWTTRSEELWQQRIQELQQFKLQHGHCLVPRKYDPNPSLSAWVATQRKNYNRRMKGQTTPLTVGRMRELEKMGFV</sequence>
<dbReference type="eggNOG" id="ENOG502SQEY">
    <property type="taxonomic scope" value="Eukaryota"/>
</dbReference>
<gene>
    <name evidence="2" type="ORF">THAPSDRAFT_263700</name>
</gene>
<evidence type="ECO:0000313" key="3">
    <source>
        <dbReference type="Proteomes" id="UP000001449"/>
    </source>
</evidence>
<feature type="domain" description="Helicase-associated" evidence="1">
    <location>
        <begin position="82"/>
        <end position="145"/>
    </location>
</feature>
<protein>
    <recommendedName>
        <fullName evidence="1">Helicase-associated domain-containing protein</fullName>
    </recommendedName>
</protein>
<evidence type="ECO:0000259" key="1">
    <source>
        <dbReference type="Pfam" id="PF03457"/>
    </source>
</evidence>
<dbReference type="Proteomes" id="UP000001449">
    <property type="component" value="Chromosome 10"/>
</dbReference>
<proteinExistence type="predicted"/>
<keyword evidence="3" id="KW-1185">Reference proteome</keyword>
<name>B8C9Q3_THAPS</name>
<organism evidence="2 3">
    <name type="scientific">Thalassiosira pseudonana</name>
    <name type="common">Marine diatom</name>
    <name type="synonym">Cyclotella nana</name>
    <dbReference type="NCBI Taxonomy" id="35128"/>
    <lineage>
        <taxon>Eukaryota</taxon>
        <taxon>Sar</taxon>
        <taxon>Stramenopiles</taxon>
        <taxon>Ochrophyta</taxon>
        <taxon>Bacillariophyta</taxon>
        <taxon>Coscinodiscophyceae</taxon>
        <taxon>Thalassiosirophycidae</taxon>
        <taxon>Thalassiosirales</taxon>
        <taxon>Thalassiosiraceae</taxon>
        <taxon>Thalassiosira</taxon>
    </lineage>
</organism>